<keyword evidence="4 7" id="KW-0808">Transferase</keyword>
<evidence type="ECO:0000256" key="4">
    <source>
        <dbReference type="ARBA" id="ARBA00022679"/>
    </source>
</evidence>
<gene>
    <name evidence="7" type="ORF">FHP08_11320</name>
</gene>
<sequence length="300" mass="34130">MGERLERFGLAALRAVSRLPYPVLRRLGEAVGSLAWWLAAPRRRIALTNLRLCFPDWTDAKRRQVARDHFRYYVRSFLERFVFWYGSPERIRALCQVEGIEHLEAHHGKPMILLAPHFLGLDAGGTRLQADRPVASMYAAQKSRVLTEAMTRGRSRFHPEASTMILRTEGLRAALKPIRDGIPFYFLPDMDLGPRDAVFVPFFGVPAATVTSMARLAKITKAVIVPCITRMTDEGYVVRVYPAWEDYPVGDAEADALRMNAFIEARVLEMPAQYLWTHKRFKTRPPGAPDLYGRRTGEGD</sequence>
<dbReference type="GO" id="GO:0009247">
    <property type="term" value="P:glycolipid biosynthetic process"/>
    <property type="evidence" value="ECO:0007669"/>
    <property type="project" value="UniProtKB-ARBA"/>
</dbReference>
<evidence type="ECO:0000313" key="7">
    <source>
        <dbReference type="EMBL" id="TXL65369.1"/>
    </source>
</evidence>
<dbReference type="PANTHER" id="PTHR30606">
    <property type="entry name" value="LIPID A BIOSYNTHESIS LAUROYL ACYLTRANSFERASE"/>
    <property type="match status" value="1"/>
</dbReference>
<comment type="subcellular location">
    <subcellularLocation>
        <location evidence="1">Cell inner membrane</location>
    </subcellularLocation>
</comment>
<name>A0A5C8NW94_9BURK</name>
<dbReference type="RefSeq" id="WP_147704564.1">
    <property type="nucleotide sequence ID" value="NZ_VDUY01000004.1"/>
</dbReference>
<dbReference type="EMBL" id="VDUY01000004">
    <property type="protein sequence ID" value="TXL65369.1"/>
    <property type="molecule type" value="Genomic_DNA"/>
</dbReference>
<evidence type="ECO:0000256" key="5">
    <source>
        <dbReference type="ARBA" id="ARBA00023136"/>
    </source>
</evidence>
<dbReference type="CDD" id="cd07984">
    <property type="entry name" value="LPLAT_LABLAT-like"/>
    <property type="match status" value="1"/>
</dbReference>
<organism evidence="7 8">
    <name type="scientific">Zeimonas arvi</name>
    <dbReference type="NCBI Taxonomy" id="2498847"/>
    <lineage>
        <taxon>Bacteria</taxon>
        <taxon>Pseudomonadati</taxon>
        <taxon>Pseudomonadota</taxon>
        <taxon>Betaproteobacteria</taxon>
        <taxon>Burkholderiales</taxon>
        <taxon>Burkholderiaceae</taxon>
        <taxon>Zeimonas</taxon>
    </lineage>
</organism>
<evidence type="ECO:0000256" key="1">
    <source>
        <dbReference type="ARBA" id="ARBA00004533"/>
    </source>
</evidence>
<dbReference type="OrthoDB" id="9803456at2"/>
<proteinExistence type="predicted"/>
<protein>
    <submittedName>
        <fullName evidence="7">Lipid A biosynthesis acyltransferase</fullName>
    </submittedName>
</protein>
<dbReference type="GO" id="GO:0016746">
    <property type="term" value="F:acyltransferase activity"/>
    <property type="evidence" value="ECO:0007669"/>
    <property type="project" value="UniProtKB-KW"/>
</dbReference>
<dbReference type="AlphaFoldDB" id="A0A5C8NW94"/>
<keyword evidence="2" id="KW-1003">Cell membrane</keyword>
<keyword evidence="3" id="KW-0997">Cell inner membrane</keyword>
<comment type="caution">
    <text evidence="7">The sequence shown here is derived from an EMBL/GenBank/DDBJ whole genome shotgun (WGS) entry which is preliminary data.</text>
</comment>
<dbReference type="PANTHER" id="PTHR30606:SF9">
    <property type="entry name" value="LIPID A BIOSYNTHESIS LAUROYLTRANSFERASE"/>
    <property type="match status" value="1"/>
</dbReference>
<dbReference type="Pfam" id="PF03279">
    <property type="entry name" value="Lip_A_acyltrans"/>
    <property type="match status" value="1"/>
</dbReference>
<evidence type="ECO:0000256" key="3">
    <source>
        <dbReference type="ARBA" id="ARBA00022519"/>
    </source>
</evidence>
<reference evidence="7 8" key="1">
    <citation type="submission" date="2019-06" db="EMBL/GenBank/DDBJ databases">
        <title>Quisquiliibacterium sp. nov., isolated from a maize field.</title>
        <authorList>
            <person name="Lin S.-Y."/>
            <person name="Tsai C.-F."/>
            <person name="Young C.-C."/>
        </authorList>
    </citation>
    <scope>NUCLEOTIDE SEQUENCE [LARGE SCALE GENOMIC DNA]</scope>
    <source>
        <strain evidence="7 8">CC-CFT501</strain>
    </source>
</reference>
<keyword evidence="8" id="KW-1185">Reference proteome</keyword>
<dbReference type="PIRSF" id="PIRSF026649">
    <property type="entry name" value="MsbB"/>
    <property type="match status" value="1"/>
</dbReference>
<evidence type="ECO:0000256" key="6">
    <source>
        <dbReference type="ARBA" id="ARBA00023315"/>
    </source>
</evidence>
<keyword evidence="6 7" id="KW-0012">Acyltransferase</keyword>
<dbReference type="InterPro" id="IPR004960">
    <property type="entry name" value="LipA_acyltrans"/>
</dbReference>
<evidence type="ECO:0000313" key="8">
    <source>
        <dbReference type="Proteomes" id="UP000321548"/>
    </source>
</evidence>
<keyword evidence="5" id="KW-0472">Membrane</keyword>
<dbReference type="GO" id="GO:0005886">
    <property type="term" value="C:plasma membrane"/>
    <property type="evidence" value="ECO:0007669"/>
    <property type="project" value="UniProtKB-SubCell"/>
</dbReference>
<evidence type="ECO:0000256" key="2">
    <source>
        <dbReference type="ARBA" id="ARBA00022475"/>
    </source>
</evidence>
<accession>A0A5C8NW94</accession>
<dbReference type="Proteomes" id="UP000321548">
    <property type="component" value="Unassembled WGS sequence"/>
</dbReference>